<dbReference type="EMBL" id="CAJJDO010000091">
    <property type="protein sequence ID" value="CAD8188169.1"/>
    <property type="molecule type" value="Genomic_DNA"/>
</dbReference>
<keyword evidence="2" id="KW-1185">Reference proteome</keyword>
<protein>
    <submittedName>
        <fullName evidence="1">Uncharacterized protein</fullName>
    </submittedName>
</protein>
<comment type="caution">
    <text evidence="1">The sequence shown here is derived from an EMBL/GenBank/DDBJ whole genome shotgun (WGS) entry which is preliminary data.</text>
</comment>
<dbReference type="Proteomes" id="UP000689195">
    <property type="component" value="Unassembled WGS sequence"/>
</dbReference>
<accession>A0A8S1WIV8</accession>
<name>A0A8S1WIV8_9CILI</name>
<proteinExistence type="predicted"/>
<evidence type="ECO:0000313" key="2">
    <source>
        <dbReference type="Proteomes" id="UP000689195"/>
    </source>
</evidence>
<sequence length="33" mass="3985">MEPAKHFSTYQMFNSMYKFKKNQYSISVNFISS</sequence>
<evidence type="ECO:0000313" key="1">
    <source>
        <dbReference type="EMBL" id="CAD8188169.1"/>
    </source>
</evidence>
<reference evidence="1" key="1">
    <citation type="submission" date="2021-01" db="EMBL/GenBank/DDBJ databases">
        <authorList>
            <consortium name="Genoscope - CEA"/>
            <person name="William W."/>
        </authorList>
    </citation>
    <scope>NUCLEOTIDE SEQUENCE</scope>
</reference>
<gene>
    <name evidence="1" type="ORF">PPENT_87.1.T0910001</name>
</gene>
<organism evidence="1 2">
    <name type="scientific">Paramecium pentaurelia</name>
    <dbReference type="NCBI Taxonomy" id="43138"/>
    <lineage>
        <taxon>Eukaryota</taxon>
        <taxon>Sar</taxon>
        <taxon>Alveolata</taxon>
        <taxon>Ciliophora</taxon>
        <taxon>Intramacronucleata</taxon>
        <taxon>Oligohymenophorea</taxon>
        <taxon>Peniculida</taxon>
        <taxon>Parameciidae</taxon>
        <taxon>Paramecium</taxon>
    </lineage>
</organism>
<dbReference type="AlphaFoldDB" id="A0A8S1WIV8"/>